<dbReference type="AlphaFoldDB" id="A0AAF0YAE4"/>
<feature type="compositionally biased region" description="Polar residues" evidence="1">
    <location>
        <begin position="589"/>
        <end position="603"/>
    </location>
</feature>
<evidence type="ECO:0000313" key="2">
    <source>
        <dbReference type="EMBL" id="WOO82960.1"/>
    </source>
</evidence>
<sequence>MGLFSSGPAKAEEKLLKSEAKVEDKDLKAANDDLAVAQKAEDKYFKQVHDATKEYNKDKAHNDKAALELEKAQKRYSSSSAKLQEAEREVASRKTEHERLKARTKECQQRVAEQKDMMNKHDSARETRKTELSRPSGDDAVDAVPSRSEDLAIMDAGGDGKPSGVRGVTATGDKRYTGDGRVVKDEPVGDQHLDGLGRDGTSGTRGVLGVNKSGNNTANTAGTTSGNYATNPGNNTATGPNANTYGAQAVPNTGTFGPATRTNINNTSTRDNNNTSTLVGAGLAAGGVAGAAGAAALHGNKASGNEGTYTSRGVLSDSTTGASARHATYVGADGLGERERFTTRDGVKEHDVMVGTDGLSATRDVQTDAATGTYTSRGVLSDATTGASASHAKYVGADGVGERERFATRDGREVLSGPRGTVERNVLVGPDGNVVAAQSYDSDQRYGAPTQGKGSTNANAGLAAGGVAAGAAALGASALGKGSGGGGGGGLGAASSLLGGTNDKSALGAAALTSNSGGALGGAAKQMYVEHETKKVLDSTGAYHSQVDGSSAVRGGQGYGNNASLGAGAAAQTNPNASLGQRAPGACTPTRSGRSNAYFNQNMPGGLGTHTPPAMA</sequence>
<evidence type="ECO:0000256" key="1">
    <source>
        <dbReference type="SAM" id="MobiDB-lite"/>
    </source>
</evidence>
<accession>A0AAF0YAE4</accession>
<proteinExistence type="predicted"/>
<feature type="compositionally biased region" description="Basic and acidic residues" evidence="1">
    <location>
        <begin position="172"/>
        <end position="197"/>
    </location>
</feature>
<protein>
    <submittedName>
        <fullName evidence="2">Uncharacterized protein</fullName>
    </submittedName>
</protein>
<dbReference type="RefSeq" id="XP_062628992.1">
    <property type="nucleotide sequence ID" value="XM_062773008.1"/>
</dbReference>
<keyword evidence="3" id="KW-1185">Reference proteome</keyword>
<feature type="compositionally biased region" description="Low complexity" evidence="1">
    <location>
        <begin position="213"/>
        <end position="247"/>
    </location>
</feature>
<organism evidence="2 3">
    <name type="scientific">Vanrija pseudolonga</name>
    <dbReference type="NCBI Taxonomy" id="143232"/>
    <lineage>
        <taxon>Eukaryota</taxon>
        <taxon>Fungi</taxon>
        <taxon>Dikarya</taxon>
        <taxon>Basidiomycota</taxon>
        <taxon>Agaricomycotina</taxon>
        <taxon>Tremellomycetes</taxon>
        <taxon>Trichosporonales</taxon>
        <taxon>Trichosporonaceae</taxon>
        <taxon>Vanrija</taxon>
    </lineage>
</organism>
<dbReference type="EMBL" id="CP086717">
    <property type="protein sequence ID" value="WOO82960.1"/>
    <property type="molecule type" value="Genomic_DNA"/>
</dbReference>
<reference evidence="2" key="1">
    <citation type="submission" date="2023-10" db="EMBL/GenBank/DDBJ databases">
        <authorList>
            <person name="Noh H."/>
        </authorList>
    </citation>
    <scope>NUCLEOTIDE SEQUENCE</scope>
    <source>
        <strain evidence="2">DUCC4014</strain>
    </source>
</reference>
<dbReference type="Proteomes" id="UP000827549">
    <property type="component" value="Chromosome 4"/>
</dbReference>
<dbReference type="GeneID" id="87809663"/>
<feature type="compositionally biased region" description="Polar residues" evidence="1">
    <location>
        <begin position="302"/>
        <end position="320"/>
    </location>
</feature>
<gene>
    <name evidence="2" type="ORF">LOC62_04G006440</name>
</gene>
<feature type="compositionally biased region" description="Low complexity" evidence="1">
    <location>
        <begin position="260"/>
        <end position="275"/>
    </location>
</feature>
<evidence type="ECO:0000313" key="3">
    <source>
        <dbReference type="Proteomes" id="UP000827549"/>
    </source>
</evidence>
<feature type="region of interest" description="Disordered" evidence="1">
    <location>
        <begin position="566"/>
        <end position="616"/>
    </location>
</feature>
<feature type="compositionally biased region" description="Basic and acidic residues" evidence="1">
    <location>
        <begin position="84"/>
        <end position="132"/>
    </location>
</feature>
<feature type="region of interest" description="Disordered" evidence="1">
    <location>
        <begin position="301"/>
        <end position="320"/>
    </location>
</feature>
<name>A0AAF0YAE4_9TREE</name>
<feature type="region of interest" description="Disordered" evidence="1">
    <location>
        <begin position="73"/>
        <end position="275"/>
    </location>
</feature>